<dbReference type="Proteomes" id="UP000823865">
    <property type="component" value="Unassembled WGS sequence"/>
</dbReference>
<sequence length="82" mass="9955">MYSLEEELYRFVAQEIQRLQDVEYCMDLIEITDPYNHLFRNIGVGVQDESHNIYRLTDLCMLDETMQWIPNRSRIRRIVESV</sequence>
<reference evidence="1" key="1">
    <citation type="journal article" date="2021" name="PeerJ">
        <title>Extensive microbial diversity within the chicken gut microbiome revealed by metagenomics and culture.</title>
        <authorList>
            <person name="Gilroy R."/>
            <person name="Ravi A."/>
            <person name="Getino M."/>
            <person name="Pursley I."/>
            <person name="Horton D.L."/>
            <person name="Alikhan N.F."/>
            <person name="Baker D."/>
            <person name="Gharbi K."/>
            <person name="Hall N."/>
            <person name="Watson M."/>
            <person name="Adriaenssens E.M."/>
            <person name="Foster-Nyarko E."/>
            <person name="Jarju S."/>
            <person name="Secka A."/>
            <person name="Antonio M."/>
            <person name="Oren A."/>
            <person name="Chaudhuri R.R."/>
            <person name="La Ragione R."/>
            <person name="Hildebrand F."/>
            <person name="Pallen M.J."/>
        </authorList>
    </citation>
    <scope>NUCLEOTIDE SEQUENCE</scope>
    <source>
        <strain evidence="1">G3-2149</strain>
    </source>
</reference>
<dbReference type="AlphaFoldDB" id="A0A9E2LD84"/>
<dbReference type="EMBL" id="JAHLFU010000280">
    <property type="protein sequence ID" value="MBU3854758.1"/>
    <property type="molecule type" value="Genomic_DNA"/>
</dbReference>
<name>A0A9E2LD84_9BACT</name>
<evidence type="ECO:0000313" key="2">
    <source>
        <dbReference type="Proteomes" id="UP000823865"/>
    </source>
</evidence>
<gene>
    <name evidence="1" type="ORF">H9789_13285</name>
</gene>
<organism evidence="1 2">
    <name type="scientific">Candidatus Paraprevotella stercoravium</name>
    <dbReference type="NCBI Taxonomy" id="2838725"/>
    <lineage>
        <taxon>Bacteria</taxon>
        <taxon>Pseudomonadati</taxon>
        <taxon>Bacteroidota</taxon>
        <taxon>Bacteroidia</taxon>
        <taxon>Bacteroidales</taxon>
        <taxon>Prevotellaceae</taxon>
        <taxon>Paraprevotella</taxon>
    </lineage>
</organism>
<reference evidence="1" key="2">
    <citation type="submission" date="2021-04" db="EMBL/GenBank/DDBJ databases">
        <authorList>
            <person name="Gilroy R."/>
        </authorList>
    </citation>
    <scope>NUCLEOTIDE SEQUENCE</scope>
    <source>
        <strain evidence="1">G3-2149</strain>
    </source>
</reference>
<protein>
    <submittedName>
        <fullName evidence="1">Uncharacterized protein</fullName>
    </submittedName>
</protein>
<proteinExistence type="predicted"/>
<evidence type="ECO:0000313" key="1">
    <source>
        <dbReference type="EMBL" id="MBU3854758.1"/>
    </source>
</evidence>
<comment type="caution">
    <text evidence="1">The sequence shown here is derived from an EMBL/GenBank/DDBJ whole genome shotgun (WGS) entry which is preliminary data.</text>
</comment>
<accession>A0A9E2LD84</accession>